<feature type="compositionally biased region" description="Basic and acidic residues" evidence="1">
    <location>
        <begin position="128"/>
        <end position="140"/>
    </location>
</feature>
<sequence>MAGIKVRTDPVTRSKLGESVLSDLREELRAIDCQSCGRPLRRWRRPALAVYADGELANASLHHTGCRPPGWHEGPMAPVSDVPHLTWRAGTFVMPALLTLGAASDGTPFFLVNPSYEAALLQYVDGERGEDGEHGETSENREDEENRENGENARGWQVWTVEVFKELGLDGGLHALSPDAVPTRGLTASIADRTVSVTVRSGEVHHHWPDIPVAPETERLARSRGSIVVGVTTLFDIHKPITDLQIGMHVATGEFAVGVAALAGGGGGGGKGGRRRKP</sequence>
<gene>
    <name evidence="2" type="ORF">OG477_11410</name>
</gene>
<proteinExistence type="predicted"/>
<dbReference type="EMBL" id="CP108140">
    <property type="protein sequence ID" value="WTP85938.1"/>
    <property type="molecule type" value="Genomic_DNA"/>
</dbReference>
<reference evidence="2" key="1">
    <citation type="submission" date="2022-10" db="EMBL/GenBank/DDBJ databases">
        <title>The complete genomes of actinobacterial strains from the NBC collection.</title>
        <authorList>
            <person name="Joergensen T.S."/>
            <person name="Alvarez Arevalo M."/>
            <person name="Sterndorff E.B."/>
            <person name="Faurdal D."/>
            <person name="Vuksanovic O."/>
            <person name="Mourched A.-S."/>
            <person name="Charusanti P."/>
            <person name="Shaw S."/>
            <person name="Blin K."/>
            <person name="Weber T."/>
        </authorList>
    </citation>
    <scope>NUCLEOTIDE SEQUENCE</scope>
    <source>
        <strain evidence="2">NBC 00180</strain>
    </source>
</reference>
<evidence type="ECO:0000313" key="2">
    <source>
        <dbReference type="EMBL" id="WTP85938.1"/>
    </source>
</evidence>
<dbReference type="AlphaFoldDB" id="A0AAU1HWA7"/>
<protein>
    <submittedName>
        <fullName evidence="2">Uncharacterized protein</fullName>
    </submittedName>
</protein>
<evidence type="ECO:0000256" key="1">
    <source>
        <dbReference type="SAM" id="MobiDB-lite"/>
    </source>
</evidence>
<feature type="region of interest" description="Disordered" evidence="1">
    <location>
        <begin position="128"/>
        <end position="153"/>
    </location>
</feature>
<organism evidence="2">
    <name type="scientific">Streptomyces sp. NBC_00180</name>
    <dbReference type="NCBI Taxonomy" id="2903632"/>
    <lineage>
        <taxon>Bacteria</taxon>
        <taxon>Bacillati</taxon>
        <taxon>Actinomycetota</taxon>
        <taxon>Actinomycetes</taxon>
        <taxon>Kitasatosporales</taxon>
        <taxon>Streptomycetaceae</taxon>
        <taxon>Streptomyces</taxon>
    </lineage>
</organism>
<name>A0AAU1HWA7_9ACTN</name>
<accession>A0AAU1HWA7</accession>